<evidence type="ECO:0000256" key="4">
    <source>
        <dbReference type="PROSITE-ProRule" id="PRU00335"/>
    </source>
</evidence>
<sequence length="208" mass="23621">MKPDIDPKERIVREARKLFFAHGYSKVLMANIAKGLGMSKKTLYLYFEGKEELLNIVIEQYQNEVQGGVEMIIKNEALNFPEKVSQVFQYVATKLHAINPVLVKDIKENSPRSWQMIQAYKAEAAFLRFNSLLDEGLQKGFVRKEVNRPLAVLLYASALETILNPDFTRQMPRVLIDEMPATPDSVFDGLVGIIFNGVLTKSEQKAVL</sequence>
<keyword evidence="3" id="KW-0804">Transcription</keyword>
<dbReference type="Proteomes" id="UP001597544">
    <property type="component" value="Unassembled WGS sequence"/>
</dbReference>
<dbReference type="InterPro" id="IPR001647">
    <property type="entry name" value="HTH_TetR"/>
</dbReference>
<keyword evidence="2 4" id="KW-0238">DNA-binding</keyword>
<comment type="caution">
    <text evidence="6">The sequence shown here is derived from an EMBL/GenBank/DDBJ whole genome shotgun (WGS) entry which is preliminary data.</text>
</comment>
<dbReference type="PANTHER" id="PTHR30055">
    <property type="entry name" value="HTH-TYPE TRANSCRIPTIONAL REGULATOR RUTR"/>
    <property type="match status" value="1"/>
</dbReference>
<dbReference type="InterPro" id="IPR009057">
    <property type="entry name" value="Homeodomain-like_sf"/>
</dbReference>
<dbReference type="PRINTS" id="PR00455">
    <property type="entry name" value="HTHTETR"/>
</dbReference>
<keyword evidence="1" id="KW-0805">Transcription regulation</keyword>
<evidence type="ECO:0000313" key="7">
    <source>
        <dbReference type="Proteomes" id="UP001597544"/>
    </source>
</evidence>
<dbReference type="Gene3D" id="1.10.357.10">
    <property type="entry name" value="Tetracycline Repressor, domain 2"/>
    <property type="match status" value="1"/>
</dbReference>
<organism evidence="6 7">
    <name type="scientific">Pontibacter locisalis</name>
    <dbReference type="NCBI Taxonomy" id="1719035"/>
    <lineage>
        <taxon>Bacteria</taxon>
        <taxon>Pseudomonadati</taxon>
        <taxon>Bacteroidota</taxon>
        <taxon>Cytophagia</taxon>
        <taxon>Cytophagales</taxon>
        <taxon>Hymenobacteraceae</taxon>
        <taxon>Pontibacter</taxon>
    </lineage>
</organism>
<dbReference type="PROSITE" id="PS50977">
    <property type="entry name" value="HTH_TETR_2"/>
    <property type="match status" value="1"/>
</dbReference>
<dbReference type="Pfam" id="PF00440">
    <property type="entry name" value="TetR_N"/>
    <property type="match status" value="1"/>
</dbReference>
<proteinExistence type="predicted"/>
<dbReference type="PANTHER" id="PTHR30055:SF234">
    <property type="entry name" value="HTH-TYPE TRANSCRIPTIONAL REGULATOR BETI"/>
    <property type="match status" value="1"/>
</dbReference>
<gene>
    <name evidence="6" type="ORF">ACFSRY_16510</name>
</gene>
<evidence type="ECO:0000313" key="6">
    <source>
        <dbReference type="EMBL" id="MFD2515477.1"/>
    </source>
</evidence>
<feature type="DNA-binding region" description="H-T-H motif" evidence="4">
    <location>
        <begin position="28"/>
        <end position="47"/>
    </location>
</feature>
<reference evidence="7" key="1">
    <citation type="journal article" date="2019" name="Int. J. Syst. Evol. Microbiol.">
        <title>The Global Catalogue of Microorganisms (GCM) 10K type strain sequencing project: providing services to taxonomists for standard genome sequencing and annotation.</title>
        <authorList>
            <consortium name="The Broad Institute Genomics Platform"/>
            <consortium name="The Broad Institute Genome Sequencing Center for Infectious Disease"/>
            <person name="Wu L."/>
            <person name="Ma J."/>
        </authorList>
    </citation>
    <scope>NUCLEOTIDE SEQUENCE [LARGE SCALE GENOMIC DNA]</scope>
    <source>
        <strain evidence="7">KCTC 42498</strain>
    </source>
</reference>
<evidence type="ECO:0000256" key="3">
    <source>
        <dbReference type="ARBA" id="ARBA00023163"/>
    </source>
</evidence>
<dbReference type="EMBL" id="JBHULU010000021">
    <property type="protein sequence ID" value="MFD2515477.1"/>
    <property type="molecule type" value="Genomic_DNA"/>
</dbReference>
<name>A0ABW5IR22_9BACT</name>
<evidence type="ECO:0000259" key="5">
    <source>
        <dbReference type="PROSITE" id="PS50977"/>
    </source>
</evidence>
<evidence type="ECO:0000256" key="2">
    <source>
        <dbReference type="ARBA" id="ARBA00023125"/>
    </source>
</evidence>
<dbReference type="InterPro" id="IPR050109">
    <property type="entry name" value="HTH-type_TetR-like_transc_reg"/>
</dbReference>
<accession>A0ABW5IR22</accession>
<protein>
    <submittedName>
        <fullName evidence="6">TetR/AcrR family transcriptional regulator</fullName>
    </submittedName>
</protein>
<keyword evidence="7" id="KW-1185">Reference proteome</keyword>
<feature type="domain" description="HTH tetR-type" evidence="5">
    <location>
        <begin position="5"/>
        <end position="65"/>
    </location>
</feature>
<dbReference type="Gene3D" id="1.10.10.60">
    <property type="entry name" value="Homeodomain-like"/>
    <property type="match status" value="1"/>
</dbReference>
<dbReference type="RefSeq" id="WP_377510282.1">
    <property type="nucleotide sequence ID" value="NZ_JBHULU010000021.1"/>
</dbReference>
<evidence type="ECO:0000256" key="1">
    <source>
        <dbReference type="ARBA" id="ARBA00023015"/>
    </source>
</evidence>
<dbReference type="SUPFAM" id="SSF46689">
    <property type="entry name" value="Homeodomain-like"/>
    <property type="match status" value="1"/>
</dbReference>